<evidence type="ECO:0000256" key="8">
    <source>
        <dbReference type="ARBA" id="ARBA00022692"/>
    </source>
</evidence>
<reference evidence="19" key="3">
    <citation type="submission" date="2025-09" db="UniProtKB">
        <authorList>
            <consortium name="Ensembl"/>
        </authorList>
    </citation>
    <scope>IDENTIFICATION</scope>
</reference>
<evidence type="ECO:0000256" key="14">
    <source>
        <dbReference type="ARBA" id="ARBA00023136"/>
    </source>
</evidence>
<dbReference type="Pfam" id="PF14987">
    <property type="entry name" value="NADHdh_A3"/>
    <property type="match status" value="1"/>
</dbReference>
<keyword evidence="13" id="KW-0496">Mitochondrion</keyword>
<keyword evidence="9" id="KW-0999">Mitochondrion inner membrane</keyword>
<evidence type="ECO:0000256" key="6">
    <source>
        <dbReference type="ARBA" id="ARBA00022448"/>
    </source>
</evidence>
<sequence>AETKEIPRRSAKSGLRLLLALLPLPLLLHLCSALVRTRRLRKRYLARRDHNSQSAPRPGFLLHFCSRAHAQPGEGGRGGFSRVGTTTPRVLRVLAGVAAETKMAARLGAFLKNAWDKEPVLVASFVIGGLAIIMPTFSPYVKYSIMINEATPYNYPVPVRDDGNMPDVPSHPQDPQGPSLEWLKKL</sequence>
<dbReference type="InterPro" id="IPR026626">
    <property type="entry name" value="NDUFA3"/>
</dbReference>
<comment type="similarity">
    <text evidence="3">Belongs to the complex I NDUFA3 subunit family.</text>
</comment>
<keyword evidence="7" id="KW-0679">Respiratory chain</keyword>
<evidence type="ECO:0000256" key="2">
    <source>
        <dbReference type="ARBA" id="ARBA00004434"/>
    </source>
</evidence>
<comment type="subcellular location">
    <subcellularLocation>
        <location evidence="2">Mitochondrion inner membrane</location>
        <topology evidence="2">Single-pass membrane protein</topology>
    </subcellularLocation>
</comment>
<dbReference type="Proteomes" id="UP000233100">
    <property type="component" value="Chromosome 19"/>
</dbReference>
<evidence type="ECO:0000256" key="9">
    <source>
        <dbReference type="ARBA" id="ARBA00022792"/>
    </source>
</evidence>
<evidence type="ECO:0000313" key="19">
    <source>
        <dbReference type="Ensembl" id="ENSMFAP00000046438.1"/>
    </source>
</evidence>
<evidence type="ECO:0000256" key="7">
    <source>
        <dbReference type="ARBA" id="ARBA00022660"/>
    </source>
</evidence>
<dbReference type="AlphaFoldDB" id="A0A7N9CB59"/>
<dbReference type="Ensembl" id="ENSMFAT00000075847.1">
    <property type="protein sequence ID" value="ENSMFAP00000046438.1"/>
    <property type="gene ID" value="ENSMFAG00000056454.1"/>
</dbReference>
<keyword evidence="6" id="KW-0813">Transport</keyword>
<feature type="region of interest" description="Disordered" evidence="17">
    <location>
        <begin position="158"/>
        <end position="181"/>
    </location>
</feature>
<evidence type="ECO:0000256" key="17">
    <source>
        <dbReference type="SAM" id="MobiDB-lite"/>
    </source>
</evidence>
<comment type="function">
    <text evidence="1">Accessory subunit of the mitochondrial membrane respiratory chain NADH dehydrogenase (Complex I), that is believed not to be involved in catalysis. Complex I functions in the transfer of electrons from NADH to the respiratory chain. The immediate electron acceptor for the enzyme is believed to be ubiquinone.</text>
</comment>
<evidence type="ECO:0000256" key="12">
    <source>
        <dbReference type="ARBA" id="ARBA00022990"/>
    </source>
</evidence>
<keyword evidence="12" id="KW-0007">Acetylation</keyword>
<evidence type="ECO:0000256" key="5">
    <source>
        <dbReference type="ARBA" id="ARBA00016391"/>
    </source>
</evidence>
<keyword evidence="20" id="KW-1185">Reference proteome</keyword>
<evidence type="ECO:0000256" key="3">
    <source>
        <dbReference type="ARBA" id="ARBA00008253"/>
    </source>
</evidence>
<dbReference type="PANTHER" id="PTHR15221">
    <property type="entry name" value="NADH DEHYDROGENASE [UBIQUINONE] 1 ALPHA SUBCOMPLEX SUBUNIT 3"/>
    <property type="match status" value="1"/>
</dbReference>
<reference evidence="19 20" key="1">
    <citation type="submission" date="2013-03" db="EMBL/GenBank/DDBJ databases">
        <authorList>
            <person name="Warren W."/>
            <person name="Wilson R.K."/>
        </authorList>
    </citation>
    <scope>NUCLEOTIDE SEQUENCE</scope>
</reference>
<dbReference type="GeneTree" id="ENSGT00390000004322"/>
<keyword evidence="8 18" id="KW-0812">Transmembrane</keyword>
<dbReference type="GO" id="GO:0005743">
    <property type="term" value="C:mitochondrial inner membrane"/>
    <property type="evidence" value="ECO:0007669"/>
    <property type="project" value="UniProtKB-SubCell"/>
</dbReference>
<dbReference type="GO" id="GO:0045271">
    <property type="term" value="C:respiratory chain complex I"/>
    <property type="evidence" value="ECO:0007669"/>
    <property type="project" value="InterPro"/>
</dbReference>
<keyword evidence="14 18" id="KW-0472">Membrane</keyword>
<evidence type="ECO:0000313" key="20">
    <source>
        <dbReference type="Proteomes" id="UP000233100"/>
    </source>
</evidence>
<name>A0A7N9CB59_MACFA</name>
<evidence type="ECO:0000256" key="4">
    <source>
        <dbReference type="ARBA" id="ARBA00011533"/>
    </source>
</evidence>
<proteinExistence type="inferred from homology"/>
<evidence type="ECO:0000256" key="1">
    <source>
        <dbReference type="ARBA" id="ARBA00003195"/>
    </source>
</evidence>
<dbReference type="CDD" id="cd22902">
    <property type="entry name" value="NDUFA3"/>
    <property type="match status" value="1"/>
</dbReference>
<evidence type="ECO:0000256" key="15">
    <source>
        <dbReference type="ARBA" id="ARBA00031425"/>
    </source>
</evidence>
<accession>A0A7N9CB59</accession>
<protein>
    <recommendedName>
        <fullName evidence="5">NADH dehydrogenase [ubiquinone] 1 alpha subcomplex subunit 3</fullName>
    </recommendedName>
    <alternativeName>
        <fullName evidence="15">Complex I-B9</fullName>
    </alternativeName>
    <alternativeName>
        <fullName evidence="16">NADH-ubiquinone oxidoreductase B9 subunit</fullName>
    </alternativeName>
</protein>
<evidence type="ECO:0000256" key="11">
    <source>
        <dbReference type="ARBA" id="ARBA00022989"/>
    </source>
</evidence>
<reference evidence="19" key="2">
    <citation type="submission" date="2025-08" db="UniProtKB">
        <authorList>
            <consortium name="Ensembl"/>
        </authorList>
    </citation>
    <scope>IDENTIFICATION</scope>
</reference>
<organism evidence="19 20">
    <name type="scientific">Macaca fascicularis</name>
    <name type="common">Crab-eating macaque</name>
    <name type="synonym">Cynomolgus monkey</name>
    <dbReference type="NCBI Taxonomy" id="9541"/>
    <lineage>
        <taxon>Eukaryota</taxon>
        <taxon>Metazoa</taxon>
        <taxon>Chordata</taxon>
        <taxon>Craniata</taxon>
        <taxon>Vertebrata</taxon>
        <taxon>Euteleostomi</taxon>
        <taxon>Mammalia</taxon>
        <taxon>Eutheria</taxon>
        <taxon>Euarchontoglires</taxon>
        <taxon>Primates</taxon>
        <taxon>Haplorrhini</taxon>
        <taxon>Catarrhini</taxon>
        <taxon>Cercopithecidae</taxon>
        <taxon>Cercopithecinae</taxon>
        <taxon>Macaca</taxon>
    </lineage>
</organism>
<evidence type="ECO:0000256" key="10">
    <source>
        <dbReference type="ARBA" id="ARBA00022982"/>
    </source>
</evidence>
<keyword evidence="10" id="KW-0249">Electron transport</keyword>
<keyword evidence="11 18" id="KW-1133">Transmembrane helix</keyword>
<comment type="subunit">
    <text evidence="4">Complex I is composed of 45 different subunits.</text>
</comment>
<evidence type="ECO:0000256" key="16">
    <source>
        <dbReference type="ARBA" id="ARBA00032035"/>
    </source>
</evidence>
<evidence type="ECO:0000256" key="13">
    <source>
        <dbReference type="ARBA" id="ARBA00023128"/>
    </source>
</evidence>
<dbReference type="PANTHER" id="PTHR15221:SF0">
    <property type="entry name" value="NADH DEHYDROGENASE [UBIQUINONE] 1 ALPHA SUBCOMPLEX SUBUNIT 3"/>
    <property type="match status" value="1"/>
</dbReference>
<evidence type="ECO:0000256" key="18">
    <source>
        <dbReference type="SAM" id="Phobius"/>
    </source>
</evidence>
<feature type="transmembrane region" description="Helical" evidence="18">
    <location>
        <begin position="120"/>
        <end position="141"/>
    </location>
</feature>